<gene>
    <name evidence="1" type="ORF">GCM10010302_71510</name>
</gene>
<dbReference type="EMBL" id="BAAABV010000030">
    <property type="protein sequence ID" value="GAA0322017.1"/>
    <property type="molecule type" value="Genomic_DNA"/>
</dbReference>
<keyword evidence="2" id="KW-1185">Reference proteome</keyword>
<protein>
    <submittedName>
        <fullName evidence="1">Acyl-CoA dehydrogenase family protein</fullName>
    </submittedName>
</protein>
<dbReference type="Gene3D" id="2.40.110.10">
    <property type="entry name" value="Butyryl-CoA Dehydrogenase, subunit A, domain 2"/>
    <property type="match status" value="1"/>
</dbReference>
<proteinExistence type="predicted"/>
<comment type="caution">
    <text evidence="1">The sequence shown here is derived from an EMBL/GenBank/DDBJ whole genome shotgun (WGS) entry which is preliminary data.</text>
</comment>
<dbReference type="PANTHER" id="PTHR43884:SF12">
    <property type="entry name" value="ISOVALERYL-COA DEHYDROGENASE, MITOCHONDRIAL-RELATED"/>
    <property type="match status" value="1"/>
</dbReference>
<dbReference type="Gene3D" id="1.10.540.10">
    <property type="entry name" value="Acyl-CoA dehydrogenase/oxidase, N-terminal domain"/>
    <property type="match status" value="1"/>
</dbReference>
<evidence type="ECO:0000313" key="2">
    <source>
        <dbReference type="Proteomes" id="UP001501867"/>
    </source>
</evidence>
<evidence type="ECO:0000313" key="1">
    <source>
        <dbReference type="EMBL" id="GAA0322017.1"/>
    </source>
</evidence>
<dbReference type="InterPro" id="IPR009100">
    <property type="entry name" value="AcylCoA_DH/oxidase_NM_dom_sf"/>
</dbReference>
<dbReference type="InterPro" id="IPR046373">
    <property type="entry name" value="Acyl-CoA_Oxase/DH_mid-dom_sf"/>
</dbReference>
<dbReference type="SUPFAM" id="SSF56645">
    <property type="entry name" value="Acyl-CoA dehydrogenase NM domain-like"/>
    <property type="match status" value="1"/>
</dbReference>
<organism evidence="1 2">
    <name type="scientific">Streptomyces polychromogenes</name>
    <dbReference type="NCBI Taxonomy" id="67342"/>
    <lineage>
        <taxon>Bacteria</taxon>
        <taxon>Bacillati</taxon>
        <taxon>Actinomycetota</taxon>
        <taxon>Actinomycetes</taxon>
        <taxon>Kitasatosporales</taxon>
        <taxon>Streptomycetaceae</taxon>
        <taxon>Streptomyces</taxon>
    </lineage>
</organism>
<sequence length="376" mass="39398">MIAVVHEAPGAGTALATPPELAADPLVAAVTETAVRVLRPEAERTEAEGVPPAHLDALGSCGAYGLIGYEPGVGSGLTARQVVREVHEVLAAVDPSTWFVWTQHVPLAKALVQAAGPAGAALRGSWLPGLVRGERRPTAGYAFLRRPRPPVTAERVRGGWRLTGTMPWVTGWGVADSLYAGAVTGSDEAVLALVECAPGGAAQGLGTAADGAPLWAMRGTHTASVELRGVLVPDARVLGVVPRADWIRAYDLENADAQPAVFGQLRATADFLLRSAPYEELGLRLAEKTARMRAEAYALRDGLPAGEGVRDRLRLRAAVLDLAVRAAAACVTVSGGRAIQYGHTAGRLSREAQFHLVQAQTTPLRTETARLLLGDV</sequence>
<dbReference type="InterPro" id="IPR037069">
    <property type="entry name" value="AcylCoA_DH/ox_N_sf"/>
</dbReference>
<reference evidence="1 2" key="1">
    <citation type="journal article" date="2019" name="Int. J. Syst. Evol. Microbiol.">
        <title>The Global Catalogue of Microorganisms (GCM) 10K type strain sequencing project: providing services to taxonomists for standard genome sequencing and annotation.</title>
        <authorList>
            <consortium name="The Broad Institute Genomics Platform"/>
            <consortium name="The Broad Institute Genome Sequencing Center for Infectious Disease"/>
            <person name="Wu L."/>
            <person name="Ma J."/>
        </authorList>
    </citation>
    <scope>NUCLEOTIDE SEQUENCE [LARGE SCALE GENOMIC DNA]</scope>
    <source>
        <strain evidence="1 2">JCM 4505</strain>
    </source>
</reference>
<name>A0ABN0W0K5_9ACTN</name>
<dbReference type="PANTHER" id="PTHR43884">
    <property type="entry name" value="ACYL-COA DEHYDROGENASE"/>
    <property type="match status" value="1"/>
</dbReference>
<dbReference type="Proteomes" id="UP001501867">
    <property type="component" value="Unassembled WGS sequence"/>
</dbReference>
<accession>A0ABN0W0K5</accession>